<evidence type="ECO:0000313" key="1">
    <source>
        <dbReference type="EMBL" id="CAL5221163.1"/>
    </source>
</evidence>
<keyword evidence="2" id="KW-1185">Reference proteome</keyword>
<comment type="caution">
    <text evidence="1">The sequence shown here is derived from an EMBL/GenBank/DDBJ whole genome shotgun (WGS) entry which is preliminary data.</text>
</comment>
<name>A0ABP1FMG6_9CHLO</name>
<proteinExistence type="predicted"/>
<sequence>MDCHGCESYFSVAEQLPVLETLAITDQNLDEPETVTLEVVDMSGCTRLRQLLVSDFVAEQLIWDATGSGPCPLTVEVLYTEAVFEEGCPDAVRFQAALAQQVVVWYLQRNCGRYVQGMLGMFPQMRVLALKRLPKPMYVDEADSMRDGDLLSWCMPANMQPLLQLETIIITAYSMQGTFPTAVQLPNLRELVIKASGRVELAFRDPVGTISRLDSMHLFGRPFVPPAWDLVKLMSASDDLHMRGLVLASAAKERHGPLRRKTSCIYLRPVGTPKLSIDELCTKAEQLTQCRCGACMCCLRRAAQPAAGCTDYDGGQSRGDVYAQRVTGCAAIKSAPTW</sequence>
<dbReference type="Proteomes" id="UP001497392">
    <property type="component" value="Unassembled WGS sequence"/>
</dbReference>
<reference evidence="1 2" key="1">
    <citation type="submission" date="2024-06" db="EMBL/GenBank/DDBJ databases">
        <authorList>
            <person name="Kraege A."/>
            <person name="Thomma B."/>
        </authorList>
    </citation>
    <scope>NUCLEOTIDE SEQUENCE [LARGE SCALE GENOMIC DNA]</scope>
</reference>
<dbReference type="EMBL" id="CAXHTA020000005">
    <property type="protein sequence ID" value="CAL5221163.1"/>
    <property type="molecule type" value="Genomic_DNA"/>
</dbReference>
<organism evidence="1 2">
    <name type="scientific">Coccomyxa viridis</name>
    <dbReference type="NCBI Taxonomy" id="1274662"/>
    <lineage>
        <taxon>Eukaryota</taxon>
        <taxon>Viridiplantae</taxon>
        <taxon>Chlorophyta</taxon>
        <taxon>core chlorophytes</taxon>
        <taxon>Trebouxiophyceae</taxon>
        <taxon>Trebouxiophyceae incertae sedis</taxon>
        <taxon>Coccomyxaceae</taxon>
        <taxon>Coccomyxa</taxon>
    </lineage>
</organism>
<accession>A0ABP1FMG6</accession>
<evidence type="ECO:0000313" key="2">
    <source>
        <dbReference type="Proteomes" id="UP001497392"/>
    </source>
</evidence>
<protein>
    <submittedName>
        <fullName evidence="1">G3303 protein</fullName>
    </submittedName>
</protein>
<gene>
    <name evidence="1" type="primary">g3303</name>
    <name evidence="1" type="ORF">VP750_LOCUS2822</name>
</gene>